<dbReference type="CDD" id="cd18032">
    <property type="entry name" value="DEXHc_RE_I_III_res"/>
    <property type="match status" value="1"/>
</dbReference>
<dbReference type="PANTHER" id="PTHR47396">
    <property type="entry name" value="TYPE I RESTRICTION ENZYME ECOKI R PROTEIN"/>
    <property type="match status" value="1"/>
</dbReference>
<dbReference type="SMART" id="SM00487">
    <property type="entry name" value="DEXDc"/>
    <property type="match status" value="1"/>
</dbReference>
<dbReference type="GO" id="GO:0016787">
    <property type="term" value="F:hydrolase activity"/>
    <property type="evidence" value="ECO:0007669"/>
    <property type="project" value="InterPro"/>
</dbReference>
<evidence type="ECO:0000313" key="4">
    <source>
        <dbReference type="Proteomes" id="UP000326354"/>
    </source>
</evidence>
<evidence type="ECO:0000313" key="3">
    <source>
        <dbReference type="EMBL" id="BBM86849.1"/>
    </source>
</evidence>
<proteinExistence type="predicted"/>
<sequence>MSEFNQELQKSLLTGFVNRNLNSKFCYQPELLINDKRKNQTVLSVLLRELEQCRSFRFSVAFATMSGVASLMKMFDDLRCAKVSGQVLVSQYQNYTQPQALRSLLQFKNIQLRIVSDGCFHAKGYIFQYDEYYNLIVGSSNLTAPALQKNNEWNLKVSSAYEGKLVVDTLQKFEDDFAQATVVDDAFIDRYTQIYSRKSFHFDADFDFTKPPKPNKMQLEALENLDDLRREGKNKALLISATGTGKTYLSAFDTKKLNPDRLLFVVHRANIARAALHTFQKVFGESKKMGMYSGQELDSSADFVFSTIQTISQDHHLVNFSPDSFDYIVIDETHRAGAKSYQKIMSHFTPNFLLGLTATPERTDGHNIFKEFDYNIAYEIRLHDALEQEMLCDFHYYGIRDVSVDGQVLGEETPFNLLTANERIHHIIDKVKMYGTDNGKTKGLVFCRSVEESNALSLAFNERGFNTISLTGASSEEKRAKAIELLESDVGLDYIFTRDIFNEGIDIPKVNQVIMLRPTQSAIIFVQQLGRGLRKAHGKEYLTVLDFIGNYNNNFLIPVALFGDSSYNKDTLRKMMASGSCLMPGTSTVNFERIVQQQIFAAIDRTNLSLKKDLRADYKLLKFKIGKVPMMMDFVRLGSRDPYLYVKNSKSYFNFVAGEESEYATKLSPQQRTLLQLFSLEIANGKRIEEVLILLELLTKQEVSFAQIKTHIQERYGISSMATIESCVRNLNFVFVKQPQQIVHCQQDVIQQHESFTSHLCDQTFYKFLHDNLEYAKDTYERLFDKDSYVSGFLLYRKYSRKDVCRILNWQDNESSTMYGYKVKYNTCPIFVNYHKEDNISESTKYHDYFINRYEFNWMSRSKRTLESKEIIAIRNHQKNELRLPLFIKKSNDEGTDFYYMGDVTATDSEQSTIKDDHGKDVSVVQFKFKMNTPVAPHMYDYITAR</sequence>
<protein>
    <submittedName>
        <fullName evidence="3">Helicase</fullName>
    </submittedName>
</protein>
<dbReference type="SUPFAM" id="SSF52540">
    <property type="entry name" value="P-loop containing nucleoside triphosphate hydrolases"/>
    <property type="match status" value="1"/>
</dbReference>
<keyword evidence="3" id="KW-0378">Hydrolase</keyword>
<dbReference type="Pfam" id="PF00271">
    <property type="entry name" value="Helicase_C"/>
    <property type="match status" value="1"/>
</dbReference>
<dbReference type="InterPro" id="IPR050742">
    <property type="entry name" value="Helicase_Restrict-Modif_Enz"/>
</dbReference>
<dbReference type="RefSeq" id="WP_151970887.1">
    <property type="nucleotide sequence ID" value="NZ_AP019860.1"/>
</dbReference>
<dbReference type="SUPFAM" id="SSF56024">
    <property type="entry name" value="Phospholipase D/nuclease"/>
    <property type="match status" value="1"/>
</dbReference>
<keyword evidence="3" id="KW-0067">ATP-binding</keyword>
<dbReference type="SMART" id="SM00490">
    <property type="entry name" value="HELICc"/>
    <property type="match status" value="1"/>
</dbReference>
<feature type="domain" description="Helicase ATP-binding" evidence="1">
    <location>
        <begin position="227"/>
        <end position="378"/>
    </location>
</feature>
<dbReference type="PANTHER" id="PTHR47396:SF1">
    <property type="entry name" value="ATP-DEPENDENT HELICASE IRC3-RELATED"/>
    <property type="match status" value="1"/>
</dbReference>
<dbReference type="InterPro" id="IPR025202">
    <property type="entry name" value="PLD-like_dom"/>
</dbReference>
<dbReference type="GO" id="GO:0005524">
    <property type="term" value="F:ATP binding"/>
    <property type="evidence" value="ECO:0007669"/>
    <property type="project" value="InterPro"/>
</dbReference>
<dbReference type="Pfam" id="PF04851">
    <property type="entry name" value="ResIII"/>
    <property type="match status" value="1"/>
</dbReference>
<dbReference type="InterPro" id="IPR001650">
    <property type="entry name" value="Helicase_C-like"/>
</dbReference>
<evidence type="ECO:0000259" key="1">
    <source>
        <dbReference type="PROSITE" id="PS51192"/>
    </source>
</evidence>
<feature type="domain" description="Helicase C-terminal" evidence="2">
    <location>
        <begin position="423"/>
        <end position="595"/>
    </location>
</feature>
<keyword evidence="4" id="KW-1185">Reference proteome</keyword>
<dbReference type="GO" id="GO:0004386">
    <property type="term" value="F:helicase activity"/>
    <property type="evidence" value="ECO:0007669"/>
    <property type="project" value="UniProtKB-KW"/>
</dbReference>
<dbReference type="Gene3D" id="3.40.50.300">
    <property type="entry name" value="P-loop containing nucleotide triphosphate hydrolases"/>
    <property type="match status" value="2"/>
</dbReference>
<dbReference type="Pfam" id="PF13091">
    <property type="entry name" value="PLDc_2"/>
    <property type="match status" value="1"/>
</dbReference>
<evidence type="ECO:0000259" key="2">
    <source>
        <dbReference type="PROSITE" id="PS51194"/>
    </source>
</evidence>
<dbReference type="GO" id="GO:0005829">
    <property type="term" value="C:cytosol"/>
    <property type="evidence" value="ECO:0007669"/>
    <property type="project" value="TreeGrafter"/>
</dbReference>
<accession>A0A5S9IRN9</accession>
<gene>
    <name evidence="3" type="ORF">UABAM_05246</name>
</gene>
<dbReference type="InterPro" id="IPR021835">
    <property type="entry name" value="DUF3427"/>
</dbReference>
<dbReference type="InterPro" id="IPR014001">
    <property type="entry name" value="Helicase_ATP-bd"/>
</dbReference>
<reference evidence="3 4" key="1">
    <citation type="submission" date="2019-08" db="EMBL/GenBank/DDBJ databases">
        <title>Complete genome sequence of Candidatus Uab amorphum.</title>
        <authorList>
            <person name="Shiratori T."/>
            <person name="Suzuki S."/>
            <person name="Kakizawa Y."/>
            <person name="Ishida K."/>
        </authorList>
    </citation>
    <scope>NUCLEOTIDE SEQUENCE [LARGE SCALE GENOMIC DNA]</scope>
    <source>
        <strain evidence="3 4">SRT547</strain>
    </source>
</reference>
<dbReference type="Pfam" id="PF26350">
    <property type="entry name" value="DUF8090"/>
    <property type="match status" value="1"/>
</dbReference>
<dbReference type="Gene3D" id="3.30.870.10">
    <property type="entry name" value="Endonuclease Chain A"/>
    <property type="match status" value="1"/>
</dbReference>
<dbReference type="Proteomes" id="UP000326354">
    <property type="component" value="Chromosome"/>
</dbReference>
<dbReference type="EMBL" id="AP019860">
    <property type="protein sequence ID" value="BBM86849.1"/>
    <property type="molecule type" value="Genomic_DNA"/>
</dbReference>
<keyword evidence="3" id="KW-0547">Nucleotide-binding</keyword>
<name>A0A5S9IRN9_UABAM</name>
<dbReference type="Pfam" id="PF11907">
    <property type="entry name" value="DUF3427"/>
    <property type="match status" value="1"/>
</dbReference>
<dbReference type="OrthoDB" id="9758243at2"/>
<dbReference type="KEGG" id="uam:UABAM_05246"/>
<dbReference type="GO" id="GO:0003677">
    <property type="term" value="F:DNA binding"/>
    <property type="evidence" value="ECO:0007669"/>
    <property type="project" value="InterPro"/>
</dbReference>
<organism evidence="3 4">
    <name type="scientific">Uabimicrobium amorphum</name>
    <dbReference type="NCBI Taxonomy" id="2596890"/>
    <lineage>
        <taxon>Bacteria</taxon>
        <taxon>Pseudomonadati</taxon>
        <taxon>Planctomycetota</taxon>
        <taxon>Candidatus Uabimicrobiia</taxon>
        <taxon>Candidatus Uabimicrobiales</taxon>
        <taxon>Candidatus Uabimicrobiaceae</taxon>
        <taxon>Candidatus Uabimicrobium</taxon>
    </lineage>
</organism>
<dbReference type="InterPro" id="IPR058403">
    <property type="entry name" value="DUF8090"/>
</dbReference>
<keyword evidence="3" id="KW-0347">Helicase</keyword>
<dbReference type="REBASE" id="356325">
    <property type="entry name" value="Pba547ORF5246P"/>
</dbReference>
<dbReference type="PROSITE" id="PS51192">
    <property type="entry name" value="HELICASE_ATP_BIND_1"/>
    <property type="match status" value="1"/>
</dbReference>
<dbReference type="InterPro" id="IPR027417">
    <property type="entry name" value="P-loop_NTPase"/>
</dbReference>
<dbReference type="CDD" id="cd18799">
    <property type="entry name" value="SF2_C_EcoAI-like"/>
    <property type="match status" value="1"/>
</dbReference>
<dbReference type="InterPro" id="IPR006935">
    <property type="entry name" value="Helicase/UvrB_N"/>
</dbReference>
<dbReference type="PROSITE" id="PS51194">
    <property type="entry name" value="HELICASE_CTER"/>
    <property type="match status" value="1"/>
</dbReference>
<dbReference type="AlphaFoldDB" id="A0A5S9IRN9"/>